<dbReference type="EMBL" id="ALWX01000022">
    <property type="protein sequence ID" value="EKA61658.1"/>
    <property type="molecule type" value="Genomic_DNA"/>
</dbReference>
<gene>
    <name evidence="2" type="ORF">B277_05788</name>
</gene>
<sequence>MLTMTQRTAGQSSEDLGEQLLRVARGLRRAWMVDLSEHDLSPHESRALRVAADREESPRLRDLADALRIAPRSVTDVVDALERKGYVVREPDPHDRRASVVVVTDAGRQVRAAVHEARRRSVGDQMGALTATQRAALADALTRLEEGLSC</sequence>
<dbReference type="PROSITE" id="PS50995">
    <property type="entry name" value="HTH_MARR_2"/>
    <property type="match status" value="1"/>
</dbReference>
<dbReference type="SMART" id="SM00347">
    <property type="entry name" value="HTH_MARR"/>
    <property type="match status" value="1"/>
</dbReference>
<dbReference type="SUPFAM" id="SSF46785">
    <property type="entry name" value="Winged helix' DNA-binding domain"/>
    <property type="match status" value="1"/>
</dbReference>
<dbReference type="InterPro" id="IPR039422">
    <property type="entry name" value="MarR/SlyA-like"/>
</dbReference>
<reference evidence="2 3" key="1">
    <citation type="journal article" date="2012" name="J. Bacteriol.">
        <title>Genome Sequence of Janibacter hoylei MTCC8307, Isolated from the Stratospheric Air.</title>
        <authorList>
            <person name="Pawar S.P."/>
            <person name="Dhotre D.P."/>
            <person name="Shetty S.A."/>
            <person name="Chowdhury S.P."/>
            <person name="Chaudhari B.L."/>
            <person name="Shouche Y.S."/>
        </authorList>
    </citation>
    <scope>NUCLEOTIDE SEQUENCE [LARGE SCALE GENOMIC DNA]</scope>
    <source>
        <strain evidence="2 3">PVAS-1</strain>
    </source>
</reference>
<feature type="domain" description="HTH marR-type" evidence="1">
    <location>
        <begin position="13"/>
        <end position="146"/>
    </location>
</feature>
<evidence type="ECO:0000313" key="2">
    <source>
        <dbReference type="EMBL" id="EKA61658.1"/>
    </source>
</evidence>
<dbReference type="InterPro" id="IPR036388">
    <property type="entry name" value="WH-like_DNA-bd_sf"/>
</dbReference>
<dbReference type="InterPro" id="IPR000835">
    <property type="entry name" value="HTH_MarR-typ"/>
</dbReference>
<organism evidence="2 3">
    <name type="scientific">Janibacter hoylei PVAS-1</name>
    <dbReference type="NCBI Taxonomy" id="1210046"/>
    <lineage>
        <taxon>Bacteria</taxon>
        <taxon>Bacillati</taxon>
        <taxon>Actinomycetota</taxon>
        <taxon>Actinomycetes</taxon>
        <taxon>Micrococcales</taxon>
        <taxon>Intrasporangiaceae</taxon>
        <taxon>Janibacter</taxon>
    </lineage>
</organism>
<evidence type="ECO:0000259" key="1">
    <source>
        <dbReference type="PROSITE" id="PS50995"/>
    </source>
</evidence>
<dbReference type="PANTHER" id="PTHR33164:SF103">
    <property type="entry name" value="REGULATORY PROTEIN MARR"/>
    <property type="match status" value="1"/>
</dbReference>
<evidence type="ECO:0000313" key="3">
    <source>
        <dbReference type="Proteomes" id="UP000004474"/>
    </source>
</evidence>
<proteinExistence type="predicted"/>
<dbReference type="AlphaFoldDB" id="K1ER18"/>
<dbReference type="PRINTS" id="PR00598">
    <property type="entry name" value="HTHMARR"/>
</dbReference>
<dbReference type="PANTHER" id="PTHR33164">
    <property type="entry name" value="TRANSCRIPTIONAL REGULATOR, MARR FAMILY"/>
    <property type="match status" value="1"/>
</dbReference>
<dbReference type="eggNOG" id="COG1846">
    <property type="taxonomic scope" value="Bacteria"/>
</dbReference>
<name>K1ER18_9MICO</name>
<accession>K1ER18</accession>
<protein>
    <submittedName>
        <fullName evidence="2">MarR family transcriptional regulator</fullName>
    </submittedName>
</protein>
<dbReference type="InterPro" id="IPR036390">
    <property type="entry name" value="WH_DNA-bd_sf"/>
</dbReference>
<dbReference type="Pfam" id="PF12802">
    <property type="entry name" value="MarR_2"/>
    <property type="match status" value="1"/>
</dbReference>
<dbReference type="GO" id="GO:0006950">
    <property type="term" value="P:response to stress"/>
    <property type="evidence" value="ECO:0007669"/>
    <property type="project" value="TreeGrafter"/>
</dbReference>
<dbReference type="Gene3D" id="1.10.10.10">
    <property type="entry name" value="Winged helix-like DNA-binding domain superfamily/Winged helix DNA-binding domain"/>
    <property type="match status" value="1"/>
</dbReference>
<comment type="caution">
    <text evidence="2">The sequence shown here is derived from an EMBL/GenBank/DDBJ whole genome shotgun (WGS) entry which is preliminary data.</text>
</comment>
<dbReference type="GO" id="GO:0003700">
    <property type="term" value="F:DNA-binding transcription factor activity"/>
    <property type="evidence" value="ECO:0007669"/>
    <property type="project" value="InterPro"/>
</dbReference>
<dbReference type="PATRIC" id="fig|1210046.3.peg.1120"/>
<dbReference type="Proteomes" id="UP000004474">
    <property type="component" value="Unassembled WGS sequence"/>
</dbReference>